<dbReference type="EMBL" id="CAJNOG010000201">
    <property type="protein sequence ID" value="CAF1069831.1"/>
    <property type="molecule type" value="Genomic_DNA"/>
</dbReference>
<dbReference type="PROSITE" id="PS51450">
    <property type="entry name" value="LRR"/>
    <property type="match status" value="1"/>
</dbReference>
<dbReference type="InterPro" id="IPR043313">
    <property type="entry name" value="LRMDA"/>
</dbReference>
<dbReference type="Pfam" id="PF14580">
    <property type="entry name" value="LRR_9"/>
    <property type="match status" value="1"/>
</dbReference>
<gene>
    <name evidence="1" type="ORF">JYZ213_LOCUS19693</name>
</gene>
<organism evidence="1 2">
    <name type="scientific">Adineta steineri</name>
    <dbReference type="NCBI Taxonomy" id="433720"/>
    <lineage>
        <taxon>Eukaryota</taxon>
        <taxon>Metazoa</taxon>
        <taxon>Spiralia</taxon>
        <taxon>Gnathifera</taxon>
        <taxon>Rotifera</taxon>
        <taxon>Eurotatoria</taxon>
        <taxon>Bdelloidea</taxon>
        <taxon>Adinetida</taxon>
        <taxon>Adinetidae</taxon>
        <taxon>Adineta</taxon>
    </lineage>
</organism>
<proteinExistence type="predicted"/>
<name>A0A814LUF1_9BILA</name>
<dbReference type="InterPro" id="IPR032675">
    <property type="entry name" value="LRR_dom_sf"/>
</dbReference>
<dbReference type="PANTHER" id="PTHR46282">
    <property type="entry name" value="LEUCINE-RICH MELANOCYTE DIFFERENTIATION-ASSOCIATED PROTEIN"/>
    <property type="match status" value="1"/>
</dbReference>
<dbReference type="AlphaFoldDB" id="A0A814LUF1"/>
<comment type="caution">
    <text evidence="1">The sequence shown here is derived from an EMBL/GenBank/DDBJ whole genome shotgun (WGS) entry which is preliminary data.</text>
</comment>
<dbReference type="InterPro" id="IPR001611">
    <property type="entry name" value="Leu-rich_rpt"/>
</dbReference>
<dbReference type="Proteomes" id="UP000663845">
    <property type="component" value="Unassembled WGS sequence"/>
</dbReference>
<dbReference type="SUPFAM" id="SSF52058">
    <property type="entry name" value="L domain-like"/>
    <property type="match status" value="1"/>
</dbReference>
<evidence type="ECO:0000313" key="1">
    <source>
        <dbReference type="EMBL" id="CAF1069831.1"/>
    </source>
</evidence>
<accession>A0A814LUF1</accession>
<reference evidence="1" key="1">
    <citation type="submission" date="2021-02" db="EMBL/GenBank/DDBJ databases">
        <authorList>
            <person name="Nowell W R."/>
        </authorList>
    </citation>
    <scope>NUCLEOTIDE SEQUENCE</scope>
</reference>
<protein>
    <submittedName>
        <fullName evidence="1">Uncharacterized protein</fullName>
    </submittedName>
</protein>
<dbReference type="Gene3D" id="3.80.10.10">
    <property type="entry name" value="Ribonuclease Inhibitor"/>
    <property type="match status" value="1"/>
</dbReference>
<sequence>MARSNKKTANDEAKKKLSFAYQGLDSIPDQLLPYDKSIIEYLDLTENNLNDLRFLIDFSNLQTLIVDKNQINSHVKIPHLDKLHTLWINHNQITNLSVFIKTLATYCPQLKYLSMMKNTAAPSYFNGGSPKEYVDYRYYVISQLPCLIMLDDRQVSLEERQEAQRIYTSMTLGRQGRISSTKIQQLNVTTNTNEKDK</sequence>
<evidence type="ECO:0000313" key="2">
    <source>
        <dbReference type="Proteomes" id="UP000663845"/>
    </source>
</evidence>
<dbReference type="PANTHER" id="PTHR46282:SF1">
    <property type="entry name" value="LEUCINE-RICH REPEAT-CONTAINING PROTEIN 72-LIKE"/>
    <property type="match status" value="1"/>
</dbReference>